<accession>A0A5C1ARW1</accession>
<evidence type="ECO:0000313" key="2">
    <source>
        <dbReference type="Proteomes" id="UP000324974"/>
    </source>
</evidence>
<keyword evidence="1" id="KW-0067">ATP-binding</keyword>
<keyword evidence="2" id="KW-1185">Reference proteome</keyword>
<name>A0A5C1ARW1_9BACT</name>
<dbReference type="Proteomes" id="UP000324974">
    <property type="component" value="Chromosome"/>
</dbReference>
<keyword evidence="1" id="KW-0547">Nucleotide-binding</keyword>
<dbReference type="InterPro" id="IPR036890">
    <property type="entry name" value="HATPase_C_sf"/>
</dbReference>
<evidence type="ECO:0000313" key="1">
    <source>
        <dbReference type="EMBL" id="QEL20452.1"/>
    </source>
</evidence>
<sequence length="149" mass="16294">MMVASRVPDGVPMSFGVSFDGRLRKVRPAKTKSINALFEAVANSFDSTEQLGKAGNITVRILKRNPKLFAIDAKAQRVKLDGYESEDNGVGFNDKNLKHFKTADTTNKPGGLGVGRFTWLHVFEYADIESTYKSGKKTGRGLIGVRAVV</sequence>
<dbReference type="Gene3D" id="3.30.565.10">
    <property type="entry name" value="Histidine kinase-like ATPase, C-terminal domain"/>
    <property type="match status" value="1"/>
</dbReference>
<dbReference type="KEGG" id="lrs:PX52LOC_07552"/>
<protein>
    <submittedName>
        <fullName evidence="1">ATP-binding protein</fullName>
    </submittedName>
</protein>
<reference evidence="2" key="1">
    <citation type="submission" date="2019-08" db="EMBL/GenBank/DDBJ databases">
        <title>Limnoglobus roseus gen. nov., sp. nov., a novel freshwater planctomycete with a giant genome from the family Gemmataceae.</title>
        <authorList>
            <person name="Kulichevskaya I.S."/>
            <person name="Naumoff D.G."/>
            <person name="Miroshnikov K."/>
            <person name="Ivanova A."/>
            <person name="Philippov D.A."/>
            <person name="Hakobyan A."/>
            <person name="Rijpstra I.C."/>
            <person name="Sinninghe Damste J.S."/>
            <person name="Liesack W."/>
            <person name="Dedysh S.N."/>
        </authorList>
    </citation>
    <scope>NUCLEOTIDE SEQUENCE [LARGE SCALE GENOMIC DNA]</scope>
    <source>
        <strain evidence="2">PX52</strain>
    </source>
</reference>
<dbReference type="EMBL" id="CP042425">
    <property type="protein sequence ID" value="QEL20452.1"/>
    <property type="molecule type" value="Genomic_DNA"/>
</dbReference>
<dbReference type="GO" id="GO:0005524">
    <property type="term" value="F:ATP binding"/>
    <property type="evidence" value="ECO:0007669"/>
    <property type="project" value="UniProtKB-KW"/>
</dbReference>
<gene>
    <name evidence="1" type="ORF">PX52LOC_07552</name>
</gene>
<dbReference type="SUPFAM" id="SSF55874">
    <property type="entry name" value="ATPase domain of HSP90 chaperone/DNA topoisomerase II/histidine kinase"/>
    <property type="match status" value="1"/>
</dbReference>
<dbReference type="AlphaFoldDB" id="A0A5C1ARW1"/>
<organism evidence="1 2">
    <name type="scientific">Limnoglobus roseus</name>
    <dbReference type="NCBI Taxonomy" id="2598579"/>
    <lineage>
        <taxon>Bacteria</taxon>
        <taxon>Pseudomonadati</taxon>
        <taxon>Planctomycetota</taxon>
        <taxon>Planctomycetia</taxon>
        <taxon>Gemmatales</taxon>
        <taxon>Gemmataceae</taxon>
        <taxon>Limnoglobus</taxon>
    </lineage>
</organism>
<proteinExistence type="predicted"/>